<dbReference type="GO" id="GO:0005886">
    <property type="term" value="C:plasma membrane"/>
    <property type="evidence" value="ECO:0007669"/>
    <property type="project" value="UniProtKB-SubCell"/>
</dbReference>
<name>A0A9D2QF66_9CORY</name>
<evidence type="ECO:0000256" key="7">
    <source>
        <dbReference type="SAM" id="Phobius"/>
    </source>
</evidence>
<evidence type="ECO:0000259" key="9">
    <source>
        <dbReference type="PROSITE" id="PS50929"/>
    </source>
</evidence>
<feature type="transmembrane region" description="Helical" evidence="7">
    <location>
        <begin position="40"/>
        <end position="66"/>
    </location>
</feature>
<dbReference type="CDD" id="cd07346">
    <property type="entry name" value="ABC_6TM_exporters"/>
    <property type="match status" value="1"/>
</dbReference>
<gene>
    <name evidence="10" type="ORF">H9751_07345</name>
</gene>
<protein>
    <submittedName>
        <fullName evidence="10">ABC transporter ATP-binding protein/permease</fullName>
    </submittedName>
</protein>
<dbReference type="InterPro" id="IPR003593">
    <property type="entry name" value="AAA+_ATPase"/>
</dbReference>
<feature type="domain" description="ABC transporter" evidence="8">
    <location>
        <begin position="314"/>
        <end position="535"/>
    </location>
</feature>
<evidence type="ECO:0000256" key="1">
    <source>
        <dbReference type="ARBA" id="ARBA00004651"/>
    </source>
</evidence>
<dbReference type="AlphaFoldDB" id="A0A9D2QF66"/>
<feature type="transmembrane region" description="Helical" evidence="7">
    <location>
        <begin position="226"/>
        <end position="246"/>
    </location>
</feature>
<keyword evidence="4 10" id="KW-0067">ATP-binding</keyword>
<organism evidence="10 11">
    <name type="scientific">Candidatus Corynebacterium faecigallinarum</name>
    <dbReference type="NCBI Taxonomy" id="2838528"/>
    <lineage>
        <taxon>Bacteria</taxon>
        <taxon>Bacillati</taxon>
        <taxon>Actinomycetota</taxon>
        <taxon>Actinomycetes</taxon>
        <taxon>Mycobacteriales</taxon>
        <taxon>Corynebacteriaceae</taxon>
        <taxon>Corynebacterium</taxon>
    </lineage>
</organism>
<sequence>MLVVSAIIAAVAAGIELIAPATLGRVVDDITGDDDGWPLWGYAVAIIGSIVVGGALQIVGVLFANYCCERVLAGIREHLVATALRLPQQRVERSGTGDLISRASDDVAQVSRALQQVVPVLSSTVFTVLLTVAGMSALDWRFGLILVVMLPVYWLALRWYLRLAPPMYAAQRIAFGTRAHHVLSSLRGIDTVTAFGLDDLHQQRIGRASWAVAGWSLRARTVVSMFNWRIDAAFAVAVTVVLVIGFVLVDGAAVTVGAATTAVLFFLRLQGPIRALMSVIDTLQLATASLSRIVGVTDLALDAGRPGPAVSDAAGLTDVSFSYTDGPQVLHDVTVHIAPGEHLAVVGTTGAGKTTVASLLAGVHTADSGEVTAPAKTALISQEPHVFAATLRDNLALGTTDVTDGQIIAAATAAGAEDLLAQLPDGLDTDLGPQGYALTTADSQHIALVRVLLADPDLAILDEATAEAGSAHAHVLDDAAAAVLQGRSGVVIAHRLSQAAACDRIIVMEHGRIIEDGTHEQLLESGGQYARLWAAQHAG</sequence>
<dbReference type="InterPro" id="IPR027417">
    <property type="entry name" value="P-loop_NTPase"/>
</dbReference>
<evidence type="ECO:0000313" key="10">
    <source>
        <dbReference type="EMBL" id="HJC85341.1"/>
    </source>
</evidence>
<dbReference type="Gene3D" id="1.20.1560.10">
    <property type="entry name" value="ABC transporter type 1, transmembrane domain"/>
    <property type="match status" value="1"/>
</dbReference>
<evidence type="ECO:0000256" key="5">
    <source>
        <dbReference type="ARBA" id="ARBA00022989"/>
    </source>
</evidence>
<feature type="transmembrane region" description="Helical" evidence="7">
    <location>
        <begin position="117"/>
        <end position="136"/>
    </location>
</feature>
<evidence type="ECO:0000259" key="8">
    <source>
        <dbReference type="PROSITE" id="PS50893"/>
    </source>
</evidence>
<evidence type="ECO:0000313" key="11">
    <source>
        <dbReference type="Proteomes" id="UP000823858"/>
    </source>
</evidence>
<feature type="domain" description="ABC transmembrane type-1" evidence="9">
    <location>
        <begin position="3"/>
        <end position="285"/>
    </location>
</feature>
<accession>A0A9D2QF66</accession>
<dbReference type="GO" id="GO:0016887">
    <property type="term" value="F:ATP hydrolysis activity"/>
    <property type="evidence" value="ECO:0007669"/>
    <property type="project" value="InterPro"/>
</dbReference>
<evidence type="ECO:0000256" key="3">
    <source>
        <dbReference type="ARBA" id="ARBA00022741"/>
    </source>
</evidence>
<dbReference type="GO" id="GO:0005524">
    <property type="term" value="F:ATP binding"/>
    <property type="evidence" value="ECO:0007669"/>
    <property type="project" value="UniProtKB-KW"/>
</dbReference>
<keyword evidence="3" id="KW-0547">Nucleotide-binding</keyword>
<evidence type="ECO:0000256" key="4">
    <source>
        <dbReference type="ARBA" id="ARBA00022840"/>
    </source>
</evidence>
<reference evidence="10" key="1">
    <citation type="journal article" date="2021" name="PeerJ">
        <title>Extensive microbial diversity within the chicken gut microbiome revealed by metagenomics and culture.</title>
        <authorList>
            <person name="Gilroy R."/>
            <person name="Ravi A."/>
            <person name="Getino M."/>
            <person name="Pursley I."/>
            <person name="Horton D.L."/>
            <person name="Alikhan N.F."/>
            <person name="Baker D."/>
            <person name="Gharbi K."/>
            <person name="Hall N."/>
            <person name="Watson M."/>
            <person name="Adriaenssens E.M."/>
            <person name="Foster-Nyarko E."/>
            <person name="Jarju S."/>
            <person name="Secka A."/>
            <person name="Antonio M."/>
            <person name="Oren A."/>
            <person name="Chaudhuri R.R."/>
            <person name="La Ragione R."/>
            <person name="Hildebrand F."/>
            <person name="Pallen M.J."/>
        </authorList>
    </citation>
    <scope>NUCLEOTIDE SEQUENCE</scope>
    <source>
        <strain evidence="10">ChiHjej13B12-4958</strain>
    </source>
</reference>
<keyword evidence="5 7" id="KW-1133">Transmembrane helix</keyword>
<reference evidence="10" key="2">
    <citation type="submission" date="2021-04" db="EMBL/GenBank/DDBJ databases">
        <authorList>
            <person name="Gilroy R."/>
        </authorList>
    </citation>
    <scope>NUCLEOTIDE SEQUENCE</scope>
    <source>
        <strain evidence="10">ChiHjej13B12-4958</strain>
    </source>
</reference>
<evidence type="ECO:0000256" key="6">
    <source>
        <dbReference type="ARBA" id="ARBA00023136"/>
    </source>
</evidence>
<keyword evidence="6 7" id="KW-0472">Membrane</keyword>
<dbReference type="SUPFAM" id="SSF90123">
    <property type="entry name" value="ABC transporter transmembrane region"/>
    <property type="match status" value="1"/>
</dbReference>
<dbReference type="SUPFAM" id="SSF52540">
    <property type="entry name" value="P-loop containing nucleoside triphosphate hydrolases"/>
    <property type="match status" value="1"/>
</dbReference>
<dbReference type="InterPro" id="IPR039421">
    <property type="entry name" value="Type_1_exporter"/>
</dbReference>
<keyword evidence="2 7" id="KW-0812">Transmembrane</keyword>
<dbReference type="EMBL" id="DWVP01000018">
    <property type="protein sequence ID" value="HJC85341.1"/>
    <property type="molecule type" value="Genomic_DNA"/>
</dbReference>
<dbReference type="InterPro" id="IPR036640">
    <property type="entry name" value="ABC1_TM_sf"/>
</dbReference>
<proteinExistence type="predicted"/>
<dbReference type="Proteomes" id="UP000823858">
    <property type="component" value="Unassembled WGS sequence"/>
</dbReference>
<dbReference type="GO" id="GO:0015421">
    <property type="term" value="F:ABC-type oligopeptide transporter activity"/>
    <property type="evidence" value="ECO:0007669"/>
    <property type="project" value="TreeGrafter"/>
</dbReference>
<dbReference type="PANTHER" id="PTHR43394">
    <property type="entry name" value="ATP-DEPENDENT PERMEASE MDL1, MITOCHONDRIAL"/>
    <property type="match status" value="1"/>
</dbReference>
<comment type="caution">
    <text evidence="10">The sequence shown here is derived from an EMBL/GenBank/DDBJ whole genome shotgun (WGS) entry which is preliminary data.</text>
</comment>
<dbReference type="Pfam" id="PF00005">
    <property type="entry name" value="ABC_tran"/>
    <property type="match status" value="1"/>
</dbReference>
<comment type="subcellular location">
    <subcellularLocation>
        <location evidence="1">Cell membrane</location>
        <topology evidence="1">Multi-pass membrane protein</topology>
    </subcellularLocation>
</comment>
<dbReference type="PANTHER" id="PTHR43394:SF1">
    <property type="entry name" value="ATP-BINDING CASSETTE SUB-FAMILY B MEMBER 10, MITOCHONDRIAL"/>
    <property type="match status" value="1"/>
</dbReference>
<dbReference type="PROSITE" id="PS50929">
    <property type="entry name" value="ABC_TM1F"/>
    <property type="match status" value="1"/>
</dbReference>
<dbReference type="InterPro" id="IPR011527">
    <property type="entry name" value="ABC1_TM_dom"/>
</dbReference>
<feature type="transmembrane region" description="Helical" evidence="7">
    <location>
        <begin position="142"/>
        <end position="161"/>
    </location>
</feature>
<dbReference type="SMART" id="SM00382">
    <property type="entry name" value="AAA"/>
    <property type="match status" value="1"/>
</dbReference>
<dbReference type="PROSITE" id="PS50893">
    <property type="entry name" value="ABC_TRANSPORTER_2"/>
    <property type="match status" value="1"/>
</dbReference>
<dbReference type="Pfam" id="PF00664">
    <property type="entry name" value="ABC_membrane"/>
    <property type="match status" value="1"/>
</dbReference>
<evidence type="ECO:0000256" key="2">
    <source>
        <dbReference type="ARBA" id="ARBA00022692"/>
    </source>
</evidence>
<dbReference type="InterPro" id="IPR003439">
    <property type="entry name" value="ABC_transporter-like_ATP-bd"/>
</dbReference>
<dbReference type="Gene3D" id="3.40.50.300">
    <property type="entry name" value="P-loop containing nucleotide triphosphate hydrolases"/>
    <property type="match status" value="1"/>
</dbReference>